<evidence type="ECO:0000256" key="2">
    <source>
        <dbReference type="ARBA" id="ARBA00022679"/>
    </source>
</evidence>
<dbReference type="OrthoDB" id="465636at2"/>
<dbReference type="PANTHER" id="PTHR43464">
    <property type="entry name" value="METHYLTRANSFERASE"/>
    <property type="match status" value="1"/>
</dbReference>
<dbReference type="Pfam" id="PF08242">
    <property type="entry name" value="Methyltransf_12"/>
    <property type="match status" value="1"/>
</dbReference>
<keyword evidence="3" id="KW-0949">S-adenosyl-L-methionine</keyword>
<evidence type="ECO:0000259" key="4">
    <source>
        <dbReference type="Pfam" id="PF08242"/>
    </source>
</evidence>
<dbReference type="EMBL" id="PDVP01000018">
    <property type="protein sequence ID" value="PHP65106.1"/>
    <property type="molecule type" value="Genomic_DNA"/>
</dbReference>
<name>A0A2G1QHW2_9HYPH</name>
<keyword evidence="6" id="KW-1185">Reference proteome</keyword>
<keyword evidence="1 5" id="KW-0489">Methyltransferase</keyword>
<dbReference type="Proteomes" id="UP000221168">
    <property type="component" value="Unassembled WGS sequence"/>
</dbReference>
<dbReference type="InterPro" id="IPR029063">
    <property type="entry name" value="SAM-dependent_MTases_sf"/>
</dbReference>
<gene>
    <name evidence="5" type="ORF">CSC94_20510</name>
</gene>
<evidence type="ECO:0000313" key="5">
    <source>
        <dbReference type="EMBL" id="PHP65106.1"/>
    </source>
</evidence>
<dbReference type="InterPro" id="IPR013217">
    <property type="entry name" value="Methyltransf_12"/>
</dbReference>
<dbReference type="Gene3D" id="3.40.50.150">
    <property type="entry name" value="Vaccinia Virus protein VP39"/>
    <property type="match status" value="1"/>
</dbReference>
<evidence type="ECO:0000256" key="3">
    <source>
        <dbReference type="ARBA" id="ARBA00022691"/>
    </source>
</evidence>
<reference evidence="5 6" key="1">
    <citation type="submission" date="2017-10" db="EMBL/GenBank/DDBJ databases">
        <title>Sedimentibacterium mangrovi gen. nov., sp. nov., a novel member of family Phyllobacteriacea isolated from mangrove sediment.</title>
        <authorList>
            <person name="Liao H."/>
            <person name="Tian Y."/>
        </authorList>
    </citation>
    <scope>NUCLEOTIDE SEQUENCE [LARGE SCALE GENOMIC DNA]</scope>
    <source>
        <strain evidence="5 6">X9-2-2</strain>
    </source>
</reference>
<dbReference type="GO" id="GO:0032259">
    <property type="term" value="P:methylation"/>
    <property type="evidence" value="ECO:0007669"/>
    <property type="project" value="UniProtKB-KW"/>
</dbReference>
<dbReference type="RefSeq" id="WP_099308252.1">
    <property type="nucleotide sequence ID" value="NZ_PDVP01000018.1"/>
</dbReference>
<protein>
    <submittedName>
        <fullName evidence="5">S-adenosylmethionine-dependent methyltransferase</fullName>
    </submittedName>
</protein>
<evidence type="ECO:0000256" key="1">
    <source>
        <dbReference type="ARBA" id="ARBA00022603"/>
    </source>
</evidence>
<dbReference type="GO" id="GO:0008168">
    <property type="term" value="F:methyltransferase activity"/>
    <property type="evidence" value="ECO:0007669"/>
    <property type="project" value="UniProtKB-KW"/>
</dbReference>
<keyword evidence="2 5" id="KW-0808">Transferase</keyword>
<organism evidence="5 6">
    <name type="scientific">Zhengella mangrovi</name>
    <dbReference type="NCBI Taxonomy" id="1982044"/>
    <lineage>
        <taxon>Bacteria</taxon>
        <taxon>Pseudomonadati</taxon>
        <taxon>Pseudomonadota</taxon>
        <taxon>Alphaproteobacteria</taxon>
        <taxon>Hyphomicrobiales</taxon>
        <taxon>Notoacmeibacteraceae</taxon>
        <taxon>Zhengella</taxon>
    </lineage>
</organism>
<sequence length="273" mass="29652">MTEFDEDKLAEAYERALRLEKAGETDAAEAAWREVLALDPSDHGGAAIRLAALGRAPDPDKAPDAYVETLFDQHAAAFDEILVDQLGYAIPLQLRQALLDHAPGPYARGLDLGCGTGLTGSALDGMVTDFIGVDLSERMVELADERDVYDGLYVAEAVDFVENIEDEEPWDLVAATDVMPYLGDMERIAAGVARRTNAGAVFAFSTETMPGEAIGPKGWRVTPKHRFAHSPAYLEAVLLRHGFTILHIEPVTVRMDEGQPIPGHLVLARKMNG</sequence>
<accession>A0A2G1QHW2</accession>
<dbReference type="CDD" id="cd02440">
    <property type="entry name" value="AdoMet_MTases"/>
    <property type="match status" value="1"/>
</dbReference>
<dbReference type="AlphaFoldDB" id="A0A2G1QHW2"/>
<feature type="domain" description="Methyltransferase type 12" evidence="4">
    <location>
        <begin position="110"/>
        <end position="202"/>
    </location>
</feature>
<dbReference type="PANTHER" id="PTHR43464:SF19">
    <property type="entry name" value="UBIQUINONE BIOSYNTHESIS O-METHYLTRANSFERASE, MITOCHONDRIAL"/>
    <property type="match status" value="1"/>
</dbReference>
<evidence type="ECO:0000313" key="6">
    <source>
        <dbReference type="Proteomes" id="UP000221168"/>
    </source>
</evidence>
<proteinExistence type="predicted"/>
<comment type="caution">
    <text evidence="5">The sequence shown here is derived from an EMBL/GenBank/DDBJ whole genome shotgun (WGS) entry which is preliminary data.</text>
</comment>
<dbReference type="SUPFAM" id="SSF53335">
    <property type="entry name" value="S-adenosyl-L-methionine-dependent methyltransferases"/>
    <property type="match status" value="1"/>
</dbReference>